<reference evidence="2" key="1">
    <citation type="submission" date="2022-11" db="UniProtKB">
        <authorList>
            <consortium name="WormBaseParasite"/>
        </authorList>
    </citation>
    <scope>IDENTIFICATION</scope>
</reference>
<dbReference type="Proteomes" id="UP000887579">
    <property type="component" value="Unplaced"/>
</dbReference>
<dbReference type="WBParaSite" id="ES5_v2.g18475.t1">
    <property type="protein sequence ID" value="ES5_v2.g18475.t1"/>
    <property type="gene ID" value="ES5_v2.g18475"/>
</dbReference>
<evidence type="ECO:0000313" key="1">
    <source>
        <dbReference type="Proteomes" id="UP000887579"/>
    </source>
</evidence>
<accession>A0AC34FMA3</accession>
<organism evidence="1 2">
    <name type="scientific">Panagrolaimus sp. ES5</name>
    <dbReference type="NCBI Taxonomy" id="591445"/>
    <lineage>
        <taxon>Eukaryota</taxon>
        <taxon>Metazoa</taxon>
        <taxon>Ecdysozoa</taxon>
        <taxon>Nematoda</taxon>
        <taxon>Chromadorea</taxon>
        <taxon>Rhabditida</taxon>
        <taxon>Tylenchina</taxon>
        <taxon>Panagrolaimomorpha</taxon>
        <taxon>Panagrolaimoidea</taxon>
        <taxon>Panagrolaimidae</taxon>
        <taxon>Panagrolaimus</taxon>
    </lineage>
</organism>
<proteinExistence type="predicted"/>
<name>A0AC34FMA3_9BILA</name>
<protein>
    <submittedName>
        <fullName evidence="2">Kinesin-like protein</fullName>
    </submittedName>
</protein>
<sequence>MTENINVVARVRPFSDHIKSQQDSCLQIDPRNSTIFVKNKNKKYELNNVFDENTSQEAIFDTVAQPIIDGFVKGINGTIFAYGQTGSGKSYTMLGPDGGGDLQIDKHDAGVILRGIQKIFRDLDSKVKNAPTSFKFSIKCSFLELYNEKLYDLLNQNGETNITIITSTKLITFKGAAEIPVKSYDECIKLLKLGLNQRKIAETSMNRESSRSHAIFILSLEVEEIEGNIKHHQISRLNLVDLAGSERQRQTNNTGIHLREAGCINKSLSILAQIIRQIINGENVSYRNSLLTLLLRDSLGKNSKTTVIVNIHPNLQFLNETLSTLDFAVELKKVKNTVTINKYISGGNTEALKAETLKLLEKNGELECNIIALKEKITQMETIIQNRENQNGNTFKQNKFTKKQIKDIEELKSRLQSADENVAELANVIQSKENHSFELNEENVNLEERFQQQIEECNNMANDYKKIAEAEITQLKKENVELNAKIISKDQMITRSQKANQKSGENIAELEAKIKSKNEKIEELETILAEKDHRANDYKKIAEAEITQLKKENVELNAKIITKDQMITRSQKANQKSGENIAELEAKIKSKNGRIQELETILAEKDQRIQDLELENRNLCERVAELEDENEQLRNVRVESRLENVDDEMRESDESVISLDSDGYHSGDNDEVNDSMEIDEVIAVNGVEVDHLPFKIEIHKSGDRKHKEIIAFDNDDETLCYRYRRSSIFKRYFYPAKCGPGNSYFKKKKNGRLEYFEAQPNHQPQPPTKYYSSIQKPYFIIEKSKIKKEKTQRVQLFTYVKIGDSFSKYQFTWTKNNIFQCLGCRSERIKQRKRNKVINHVYANLWKNKTGEYVQISGTH</sequence>
<evidence type="ECO:0000313" key="2">
    <source>
        <dbReference type="WBParaSite" id="ES5_v2.g18475.t1"/>
    </source>
</evidence>